<keyword evidence="12" id="KW-0677">Repeat</keyword>
<evidence type="ECO:0000256" key="17">
    <source>
        <dbReference type="ARBA" id="ARBA00023063"/>
    </source>
</evidence>
<evidence type="ECO:0000256" key="7">
    <source>
        <dbReference type="ARBA" id="ARBA00011233"/>
    </source>
</evidence>
<comment type="subcellular location">
    <subcellularLocation>
        <location evidence="4">Periplasm</location>
    </subcellularLocation>
</comment>
<evidence type="ECO:0000313" key="25">
    <source>
        <dbReference type="EMBL" id="KQL50199.1"/>
    </source>
</evidence>
<evidence type="ECO:0000256" key="9">
    <source>
        <dbReference type="ARBA" id="ARBA00017290"/>
    </source>
</evidence>
<keyword evidence="10" id="KW-0285">Flavoprotein</keyword>
<keyword evidence="16" id="KW-0186">Copper</keyword>
<dbReference type="Pfam" id="PF00394">
    <property type="entry name" value="Cu-oxidase"/>
    <property type="match status" value="1"/>
</dbReference>
<dbReference type="SUPFAM" id="SSF49503">
    <property type="entry name" value="Cupredoxins"/>
    <property type="match status" value="3"/>
</dbReference>
<dbReference type="PRINTS" id="PR00695">
    <property type="entry name" value="CUNO2RDTASE"/>
</dbReference>
<keyword evidence="21" id="KW-0732">Signal</keyword>
<protein>
    <recommendedName>
        <fullName evidence="9">Copper-containing nitrite reductase</fullName>
        <ecNumber evidence="8">1.7.2.1</ecNumber>
    </recommendedName>
    <alternativeName>
        <fullName evidence="18">Cu-NIR</fullName>
    </alternativeName>
</protein>
<evidence type="ECO:0000256" key="5">
    <source>
        <dbReference type="ARBA" id="ARBA00005127"/>
    </source>
</evidence>
<evidence type="ECO:0000256" key="4">
    <source>
        <dbReference type="ARBA" id="ARBA00004418"/>
    </source>
</evidence>
<dbReference type="InterPro" id="IPR011707">
    <property type="entry name" value="Cu-oxidase-like_N"/>
</dbReference>
<feature type="domain" description="Plastocyanin-like" evidence="23">
    <location>
        <begin position="430"/>
        <end position="540"/>
    </location>
</feature>
<feature type="region of interest" description="Disordered" evidence="20">
    <location>
        <begin position="205"/>
        <end position="263"/>
    </location>
</feature>
<feature type="domain" description="Plastocyanin-like" evidence="22">
    <location>
        <begin position="252"/>
        <end position="365"/>
    </location>
</feature>
<evidence type="ECO:0000256" key="18">
    <source>
        <dbReference type="ARBA" id="ARBA00032356"/>
    </source>
</evidence>
<comment type="subunit">
    <text evidence="7">Homotrimer.</text>
</comment>
<keyword evidence="14" id="KW-0274">FAD</keyword>
<evidence type="ECO:0000256" key="11">
    <source>
        <dbReference type="ARBA" id="ARBA00022723"/>
    </source>
</evidence>
<feature type="compositionally biased region" description="Polar residues" evidence="20">
    <location>
        <begin position="37"/>
        <end position="50"/>
    </location>
</feature>
<evidence type="ECO:0000256" key="2">
    <source>
        <dbReference type="ARBA" id="ARBA00001973"/>
    </source>
</evidence>
<evidence type="ECO:0000256" key="13">
    <source>
        <dbReference type="ARBA" id="ARBA00022764"/>
    </source>
</evidence>
<keyword evidence="11" id="KW-0479">Metal-binding</keyword>
<proteinExistence type="inferred from homology"/>
<dbReference type="RefSeq" id="WP_055744515.1">
    <property type="nucleotide sequence ID" value="NZ_LJJB01000007.1"/>
</dbReference>
<feature type="signal peptide" evidence="21">
    <location>
        <begin position="1"/>
        <end position="19"/>
    </location>
</feature>
<evidence type="ECO:0000256" key="1">
    <source>
        <dbReference type="ARBA" id="ARBA00001960"/>
    </source>
</evidence>
<evidence type="ECO:0000256" key="8">
    <source>
        <dbReference type="ARBA" id="ARBA00011882"/>
    </source>
</evidence>
<dbReference type="PANTHER" id="PTHR11709">
    <property type="entry name" value="MULTI-COPPER OXIDASE"/>
    <property type="match status" value="1"/>
</dbReference>
<dbReference type="CDD" id="cd13861">
    <property type="entry name" value="CuRO_1_CumA_like"/>
    <property type="match status" value="1"/>
</dbReference>
<dbReference type="CDD" id="cd04202">
    <property type="entry name" value="CuRO_D2_2dMcoN_like"/>
    <property type="match status" value="2"/>
</dbReference>
<keyword evidence="17" id="KW-0534">Nitrate assimilation</keyword>
<organism evidence="25 26">
    <name type="scientific">Brevibacillus choshinensis</name>
    <dbReference type="NCBI Taxonomy" id="54911"/>
    <lineage>
        <taxon>Bacteria</taxon>
        <taxon>Bacillati</taxon>
        <taxon>Bacillota</taxon>
        <taxon>Bacilli</taxon>
        <taxon>Bacillales</taxon>
        <taxon>Paenibacillaceae</taxon>
        <taxon>Brevibacillus</taxon>
    </lineage>
</organism>
<comment type="cofactor">
    <cofactor evidence="3">
        <name>FAD</name>
        <dbReference type="ChEBI" id="CHEBI:57692"/>
    </cofactor>
</comment>
<comment type="cofactor">
    <cofactor evidence="2">
        <name>Cu(2+)</name>
        <dbReference type="ChEBI" id="CHEBI:29036"/>
    </cofactor>
</comment>
<keyword evidence="13" id="KW-0574">Periplasm</keyword>
<dbReference type="EMBL" id="LJJB01000007">
    <property type="protein sequence ID" value="KQL50199.1"/>
    <property type="molecule type" value="Genomic_DNA"/>
</dbReference>
<feature type="compositionally biased region" description="Low complexity" evidence="20">
    <location>
        <begin position="219"/>
        <end position="263"/>
    </location>
</feature>
<dbReference type="Proteomes" id="UP000051063">
    <property type="component" value="Unassembled WGS sequence"/>
</dbReference>
<dbReference type="Pfam" id="PF07731">
    <property type="entry name" value="Cu-oxidase_2"/>
    <property type="match status" value="1"/>
</dbReference>
<evidence type="ECO:0000256" key="21">
    <source>
        <dbReference type="SAM" id="SignalP"/>
    </source>
</evidence>
<evidence type="ECO:0000256" key="12">
    <source>
        <dbReference type="ARBA" id="ARBA00022737"/>
    </source>
</evidence>
<dbReference type="InterPro" id="IPR011706">
    <property type="entry name" value="Cu-oxidase_C"/>
</dbReference>
<evidence type="ECO:0000256" key="10">
    <source>
        <dbReference type="ARBA" id="ARBA00022630"/>
    </source>
</evidence>
<comment type="cofactor">
    <cofactor evidence="1">
        <name>Cu(+)</name>
        <dbReference type="ChEBI" id="CHEBI:49552"/>
    </cofactor>
</comment>
<feature type="domain" description="Plastocyanin-like" evidence="24">
    <location>
        <begin position="72"/>
        <end position="185"/>
    </location>
</feature>
<evidence type="ECO:0000256" key="15">
    <source>
        <dbReference type="ARBA" id="ARBA00023002"/>
    </source>
</evidence>
<dbReference type="InterPro" id="IPR033138">
    <property type="entry name" value="Cu_oxidase_CS"/>
</dbReference>
<sequence length="559" mass="61290">MKKWMALPIVLTGVLVLSACSNNTQNNMQGHDMSKMGSMSSENTEQPKQMSASADSAFEVLTGNTFTLTAKESMLHLDDNTMKTAWTYNGTVPGPQLRVKQGETIKVFLNNELPEPVTIHWHGLPVPNNMDGIPGVTQNAVKPRESFTYQFKVDVPGTYWYHSHQNSVDQVDKGLYGSIVVEPKNAEPVDKDFTLVLDEWMQDDSMADMHGGGGTGTDNNASNSSHSNMNMNNMNHGSSTTNSSTDMSSMNHGTSTNNTSTDMSNMSDAEMMPLMYKIFSANGKTGSAIQPLKVKEGEKVRIRLVNAGYLSHKIHLPGHDFKIVSTDGQPINNPPLVNGQLLNIAPGERYDIEFVANNPGKWLLDEHSTNPGAKSLAVPIVYEGSENASPKSDTGELPLVDITKYGEAAKGNFSLDDKYDIEYAMDLNTNMSNGKMAFTINGKTFPDTPPLNVKEGDLVKVKMVNNSPKDIHPMHLHGHFFQVLSKNGKPISGSPLVKDTLNILPGEEYVVAFKADNPGNWMFHCHDLGHASQGMMSEVKYEGFKPDFTIDPSVNNMPE</sequence>
<reference evidence="25 26" key="1">
    <citation type="submission" date="2015-09" db="EMBL/GenBank/DDBJ databases">
        <title>Genome sequencing project for genomic taxonomy and phylogenomics of Bacillus-like bacteria.</title>
        <authorList>
            <person name="Liu B."/>
            <person name="Wang J."/>
            <person name="Zhu Y."/>
            <person name="Liu G."/>
            <person name="Chen Q."/>
            <person name="Chen Z."/>
            <person name="Lan J."/>
            <person name="Che J."/>
            <person name="Ge C."/>
            <person name="Shi H."/>
            <person name="Pan Z."/>
            <person name="Liu X."/>
        </authorList>
    </citation>
    <scope>NUCLEOTIDE SEQUENCE [LARGE SCALE GENOMIC DNA]</scope>
    <source>
        <strain evidence="25 26">DSM 8552</strain>
    </source>
</reference>
<dbReference type="PROSITE" id="PS00080">
    <property type="entry name" value="MULTICOPPER_OXIDASE2"/>
    <property type="match status" value="1"/>
</dbReference>
<dbReference type="InterPro" id="IPR001287">
    <property type="entry name" value="NO2-reductase_Cu"/>
</dbReference>
<evidence type="ECO:0000256" key="20">
    <source>
        <dbReference type="SAM" id="MobiDB-lite"/>
    </source>
</evidence>
<evidence type="ECO:0000259" key="23">
    <source>
        <dbReference type="Pfam" id="PF07731"/>
    </source>
</evidence>
<dbReference type="Gene3D" id="2.60.40.420">
    <property type="entry name" value="Cupredoxins - blue copper proteins"/>
    <property type="match status" value="2"/>
</dbReference>
<comment type="catalytic activity">
    <reaction evidence="19">
        <text>nitric oxide + Fe(III)-[cytochrome c] + H2O = Fe(II)-[cytochrome c] + nitrite + 2 H(+)</text>
        <dbReference type="Rhea" id="RHEA:15233"/>
        <dbReference type="Rhea" id="RHEA-COMP:10350"/>
        <dbReference type="Rhea" id="RHEA-COMP:14399"/>
        <dbReference type="ChEBI" id="CHEBI:15377"/>
        <dbReference type="ChEBI" id="CHEBI:15378"/>
        <dbReference type="ChEBI" id="CHEBI:16301"/>
        <dbReference type="ChEBI" id="CHEBI:16480"/>
        <dbReference type="ChEBI" id="CHEBI:29033"/>
        <dbReference type="ChEBI" id="CHEBI:29034"/>
        <dbReference type="EC" id="1.7.2.1"/>
    </reaction>
</comment>
<comment type="similarity">
    <text evidence="6">Belongs to the multicopper oxidase family.</text>
</comment>
<dbReference type="EC" id="1.7.2.1" evidence="8"/>
<keyword evidence="26" id="KW-1185">Reference proteome</keyword>
<evidence type="ECO:0000313" key="26">
    <source>
        <dbReference type="Proteomes" id="UP000051063"/>
    </source>
</evidence>
<evidence type="ECO:0000256" key="19">
    <source>
        <dbReference type="ARBA" id="ARBA00049340"/>
    </source>
</evidence>
<feature type="region of interest" description="Disordered" evidence="20">
    <location>
        <begin position="26"/>
        <end position="50"/>
    </location>
</feature>
<comment type="caution">
    <text evidence="25">The sequence shown here is derived from an EMBL/GenBank/DDBJ whole genome shotgun (WGS) entry which is preliminary data.</text>
</comment>
<feature type="chain" id="PRO_5046225031" description="Copper-containing nitrite reductase" evidence="21">
    <location>
        <begin position="20"/>
        <end position="559"/>
    </location>
</feature>
<evidence type="ECO:0000256" key="14">
    <source>
        <dbReference type="ARBA" id="ARBA00022827"/>
    </source>
</evidence>
<evidence type="ECO:0000256" key="16">
    <source>
        <dbReference type="ARBA" id="ARBA00023008"/>
    </source>
</evidence>
<dbReference type="PANTHER" id="PTHR11709:SF394">
    <property type="entry name" value="FI03373P-RELATED"/>
    <property type="match status" value="1"/>
</dbReference>
<keyword evidence="15" id="KW-0560">Oxidoreductase</keyword>
<dbReference type="PROSITE" id="PS51257">
    <property type="entry name" value="PROKAR_LIPOPROTEIN"/>
    <property type="match status" value="1"/>
</dbReference>
<dbReference type="Pfam" id="PF07732">
    <property type="entry name" value="Cu-oxidase_3"/>
    <property type="match status" value="1"/>
</dbReference>
<evidence type="ECO:0000256" key="6">
    <source>
        <dbReference type="ARBA" id="ARBA00010609"/>
    </source>
</evidence>
<evidence type="ECO:0000259" key="22">
    <source>
        <dbReference type="Pfam" id="PF00394"/>
    </source>
</evidence>
<evidence type="ECO:0000259" key="24">
    <source>
        <dbReference type="Pfam" id="PF07732"/>
    </source>
</evidence>
<dbReference type="PROSITE" id="PS00079">
    <property type="entry name" value="MULTICOPPER_OXIDASE1"/>
    <property type="match status" value="1"/>
</dbReference>
<dbReference type="InterPro" id="IPR045087">
    <property type="entry name" value="Cu-oxidase_fam"/>
</dbReference>
<comment type="pathway">
    <text evidence="5">Nitrogen metabolism; nitrate reduction (denitrification); dinitrogen from nitrate: step 2/4.</text>
</comment>
<accession>A0ABR5NF70</accession>
<dbReference type="InterPro" id="IPR001117">
    <property type="entry name" value="Cu-oxidase_2nd"/>
</dbReference>
<dbReference type="InterPro" id="IPR002355">
    <property type="entry name" value="Cu_oxidase_Cu_BS"/>
</dbReference>
<evidence type="ECO:0000256" key="3">
    <source>
        <dbReference type="ARBA" id="ARBA00001974"/>
    </source>
</evidence>
<gene>
    <name evidence="25" type="ORF">AN963_08930</name>
</gene>
<dbReference type="InterPro" id="IPR008972">
    <property type="entry name" value="Cupredoxin"/>
</dbReference>
<name>A0ABR5NF70_BRECH</name>